<dbReference type="HAMAP" id="MF_00668">
    <property type="entry name" value="BioW"/>
    <property type="match status" value="1"/>
</dbReference>
<dbReference type="Pfam" id="PF03744">
    <property type="entry name" value="BioW"/>
    <property type="match status" value="1"/>
</dbReference>
<dbReference type="EMBL" id="CP021417">
    <property type="protein sequence ID" value="ARU46269.1"/>
    <property type="molecule type" value="Genomic_DNA"/>
</dbReference>
<reference evidence="13 14" key="2">
    <citation type="journal article" date="2020" name="Antonie Van Leeuwenhoek">
        <title>Phylogenomic characterisation of a novel corynebacterial species pathogenic to animals.</title>
        <authorList>
            <person name="Moller J."/>
            <person name="Musella L."/>
            <person name="Melnikov V."/>
            <person name="Geissdorfer W."/>
            <person name="Burkovski A."/>
            <person name="Sangal V."/>
        </authorList>
    </citation>
    <scope>NUCLEOTIDE SEQUENCE [LARGE SCALE GENOMIC DNA]</scope>
    <source>
        <strain evidence="13 14">PO100/5</strain>
    </source>
</reference>
<proteinExistence type="inferred from homology"/>
<dbReference type="AlphaFoldDB" id="A0A7Y4P964"/>
<accession>A0A7Y4P964</accession>
<dbReference type="InterPro" id="IPR005499">
    <property type="entry name" value="BioW"/>
</dbReference>
<comment type="pathway">
    <text evidence="2 11">Metabolic intermediate metabolism; pimeloyl-CoA biosynthesis; pimeloyl-CoA from pimelate: step 1/1.</text>
</comment>
<organism evidence="13 14">
    <name type="scientific">Corynebacterium silvaticum</name>
    <dbReference type="NCBI Taxonomy" id="2320431"/>
    <lineage>
        <taxon>Bacteria</taxon>
        <taxon>Bacillati</taxon>
        <taxon>Actinomycetota</taxon>
        <taxon>Actinomycetes</taxon>
        <taxon>Mycobacteriales</taxon>
        <taxon>Corynebacteriaceae</taxon>
        <taxon>Corynebacterium</taxon>
    </lineage>
</organism>
<comment type="cofactor">
    <cofactor evidence="1 11">
        <name>Mg(2+)</name>
        <dbReference type="ChEBI" id="CHEBI:18420"/>
    </cofactor>
</comment>
<comment type="similarity">
    <text evidence="11">Belongs to the BioW family.</text>
</comment>
<evidence type="ECO:0000256" key="8">
    <source>
        <dbReference type="ARBA" id="ARBA00022840"/>
    </source>
</evidence>
<keyword evidence="5 11" id="KW-0436">Ligase</keyword>
<evidence type="ECO:0000256" key="6">
    <source>
        <dbReference type="ARBA" id="ARBA00022741"/>
    </source>
</evidence>
<dbReference type="KEGG" id="csil:CBE74_06945"/>
<dbReference type="Proteomes" id="UP000195652">
    <property type="component" value="Chromosome"/>
</dbReference>
<keyword evidence="8 11" id="KW-0067">ATP-binding</keyword>
<dbReference type="GO" id="GO:0005524">
    <property type="term" value="F:ATP binding"/>
    <property type="evidence" value="ECO:0007669"/>
    <property type="project" value="UniProtKB-KW"/>
</dbReference>
<sequence length="244" mass="26523">MTFYSVRMRASLQGQHISGAETLVSCPTDVPHITAQFIQRAMNHAKGTPDSITTKVTRIADADIQRVPRLLTREYQAVDCPDAHGFVQQQLATVCSPEVTHKALELLLTIRNMRGAVLLDAHSAHRCEPDPNRGVRASNFGAAPPSTPAEPHSPESETTKNHYHEALTLSSKVMSAPGIIAEICISDDPDYTTGYVSLNGVYTRVHTMKRLGSPLGGRVFILDSKKASVAAAIDYIENTPVLIL</sequence>
<evidence type="ECO:0000256" key="10">
    <source>
        <dbReference type="ARBA" id="ARBA00049553"/>
    </source>
</evidence>
<protein>
    <recommendedName>
        <fullName evidence="4 11">6-carboxyhexanoate--CoA ligase</fullName>
        <ecNumber evidence="4 11">6.2.1.14</ecNumber>
    </recommendedName>
    <alternativeName>
        <fullName evidence="11">Pimeloyl-CoA synthase</fullName>
    </alternativeName>
</protein>
<evidence type="ECO:0000256" key="1">
    <source>
        <dbReference type="ARBA" id="ARBA00001946"/>
    </source>
</evidence>
<comment type="function">
    <text evidence="11">Catalyzes the transformation of pimelate into pimeloyl-CoA with concomitant hydrolysis of ATP to AMP.</text>
</comment>
<dbReference type="NCBIfam" id="NF002360">
    <property type="entry name" value="PRK01322.1"/>
    <property type="match status" value="1"/>
</dbReference>
<keyword evidence="7 11" id="KW-0093">Biotin biosynthesis</keyword>
<keyword evidence="9 11" id="KW-0460">Magnesium</keyword>
<name>A0A7Y4P964_9CORY</name>
<comment type="catalytic activity">
    <reaction evidence="10 11">
        <text>heptanedioate + ATP + CoA = 6-carboxyhexanoyl-CoA + AMP + diphosphate</text>
        <dbReference type="Rhea" id="RHEA:14781"/>
        <dbReference type="ChEBI" id="CHEBI:30616"/>
        <dbReference type="ChEBI" id="CHEBI:33019"/>
        <dbReference type="ChEBI" id="CHEBI:36165"/>
        <dbReference type="ChEBI" id="CHEBI:57287"/>
        <dbReference type="ChEBI" id="CHEBI:57360"/>
        <dbReference type="ChEBI" id="CHEBI:456215"/>
        <dbReference type="EC" id="6.2.1.14"/>
    </reaction>
</comment>
<dbReference type="GO" id="GO:0042410">
    <property type="term" value="F:6-carboxyhexanoate-CoA ligase activity"/>
    <property type="evidence" value="ECO:0007669"/>
    <property type="project" value="UniProtKB-UniRule"/>
</dbReference>
<keyword evidence="6 11" id="KW-0547">Nucleotide-binding</keyword>
<dbReference type="GO" id="GO:0000287">
    <property type="term" value="F:magnesium ion binding"/>
    <property type="evidence" value="ECO:0007669"/>
    <property type="project" value="UniProtKB-UniRule"/>
</dbReference>
<evidence type="ECO:0000313" key="13">
    <source>
        <dbReference type="EMBL" id="ARU46269.1"/>
    </source>
</evidence>
<keyword evidence="14" id="KW-1185">Reference proteome</keyword>
<evidence type="ECO:0000256" key="4">
    <source>
        <dbReference type="ARBA" id="ARBA00012984"/>
    </source>
</evidence>
<evidence type="ECO:0000313" key="14">
    <source>
        <dbReference type="Proteomes" id="UP000195652"/>
    </source>
</evidence>
<evidence type="ECO:0000256" key="3">
    <source>
        <dbReference type="ARBA" id="ARBA00011738"/>
    </source>
</evidence>
<evidence type="ECO:0000256" key="2">
    <source>
        <dbReference type="ARBA" id="ARBA00005075"/>
    </source>
</evidence>
<evidence type="ECO:0000256" key="7">
    <source>
        <dbReference type="ARBA" id="ARBA00022756"/>
    </source>
</evidence>
<feature type="region of interest" description="Disordered" evidence="12">
    <location>
        <begin position="128"/>
        <end position="160"/>
    </location>
</feature>
<dbReference type="EC" id="6.2.1.14" evidence="4 11"/>
<evidence type="ECO:0000256" key="11">
    <source>
        <dbReference type="HAMAP-Rule" id="MF_00668"/>
    </source>
</evidence>
<dbReference type="RefSeq" id="WP_087454082.1">
    <property type="nucleotide sequence ID" value="NZ_CP021417.2"/>
</dbReference>
<reference evidence="13 14" key="4">
    <citation type="journal article" date="2020" name="PLoS ONE">
        <title>Taxonomic classification of strain PO100/5 shows a broader geographic distribution and genetic markers of the recently described Corynebacterium silvaticum.</title>
        <authorList>
            <person name="Viana M.V.C."/>
            <person name="Profeta R."/>
            <person name="da Silva A.L."/>
            <person name="Hurtado R."/>
            <person name="Cerqueira J.C."/>
            <person name="Ribeiro B.F.S."/>
            <person name="Almeida M.O."/>
            <person name="Morais-Rodrigues F."/>
            <person name="Soares S.C."/>
            <person name="Oliveira M."/>
            <person name="Tavares L."/>
            <person name="Figueiredo H."/>
            <person name="Wattam A.R."/>
            <person name="Barh D."/>
            <person name="Ghosh P."/>
            <person name="Silva A."/>
            <person name="Azevedo V."/>
        </authorList>
    </citation>
    <scope>NUCLEOTIDE SEQUENCE [LARGE SCALE GENOMIC DNA]</scope>
    <source>
        <strain evidence="13 14">PO100/5</strain>
    </source>
</reference>
<dbReference type="GO" id="GO:0009102">
    <property type="term" value="P:biotin biosynthetic process"/>
    <property type="evidence" value="ECO:0007669"/>
    <property type="project" value="UniProtKB-UniRule"/>
</dbReference>
<dbReference type="GeneID" id="75007988"/>
<evidence type="ECO:0000256" key="9">
    <source>
        <dbReference type="ARBA" id="ARBA00022842"/>
    </source>
</evidence>
<dbReference type="UniPathway" id="UPA00999">
    <property type="reaction ID" value="UER00351"/>
</dbReference>
<evidence type="ECO:0000256" key="5">
    <source>
        <dbReference type="ARBA" id="ARBA00022598"/>
    </source>
</evidence>
<gene>
    <name evidence="11" type="primary">bioW</name>
    <name evidence="13" type="ORF">CBE74_06945</name>
</gene>
<reference evidence="13 14" key="3">
    <citation type="journal article" date="2020" name="Int. J. Syst. Evol. Microbiol.">
        <title>Corynebacterium silvaticum sp. nov., a unique group of NTTB corynebacteria in wild boar and roe deer.</title>
        <authorList>
            <person name="Dangel A."/>
            <person name="Berger A."/>
            <person name="Rau J."/>
            <person name="Eisenberg T."/>
            <person name="Kampfer P."/>
            <person name="Margos G."/>
            <person name="Contzen M."/>
            <person name="Busse H.J."/>
            <person name="Konrad R."/>
            <person name="Peters M."/>
            <person name="Sting R."/>
            <person name="Sing A."/>
        </authorList>
    </citation>
    <scope>NUCLEOTIDE SEQUENCE [LARGE SCALE GENOMIC DNA]</scope>
    <source>
        <strain evidence="13 14">PO100/5</strain>
    </source>
</reference>
<reference evidence="13 14" key="1">
    <citation type="journal article" date="2014" name="BMC Vet. Res.">
        <title>First report of Corynebacterium pseudotuberculosis from caseous lymphadenitis lesions in Black Alentejano pig (Sus scrofa domesticus).</title>
        <authorList>
            <person name="Oliveira M."/>
            <person name="Barroco C."/>
            <person name="Mottola C."/>
            <person name="Santos R."/>
            <person name="Lemsaddek A."/>
            <person name="Tavares L."/>
            <person name="Semedo-Lemsaddek T."/>
        </authorList>
    </citation>
    <scope>NUCLEOTIDE SEQUENCE [LARGE SCALE GENOMIC DNA]</scope>
    <source>
        <strain evidence="13 14">PO100/5</strain>
    </source>
</reference>
<evidence type="ECO:0000256" key="12">
    <source>
        <dbReference type="SAM" id="MobiDB-lite"/>
    </source>
</evidence>
<comment type="subunit">
    <text evidence="3 11">Homodimer.</text>
</comment>